<feature type="transmembrane region" description="Helical" evidence="1">
    <location>
        <begin position="126"/>
        <end position="150"/>
    </location>
</feature>
<feature type="transmembrane region" description="Helical" evidence="1">
    <location>
        <begin position="12"/>
        <end position="31"/>
    </location>
</feature>
<feature type="transmembrane region" description="Helical" evidence="1">
    <location>
        <begin position="242"/>
        <end position="259"/>
    </location>
</feature>
<evidence type="ECO:0000313" key="3">
    <source>
        <dbReference type="Proteomes" id="UP000181898"/>
    </source>
</evidence>
<evidence type="ECO:0000313" key="2">
    <source>
        <dbReference type="EMBL" id="APG65683.1"/>
    </source>
</evidence>
<name>A0A1L3JKR4_9FLAO</name>
<dbReference type="KEGG" id="ten:LPB136_10055"/>
<reference evidence="2 3" key="1">
    <citation type="submission" date="2016-11" db="EMBL/GenBank/DDBJ databases">
        <title>Tenacibaculum sp. LPB0136, isolated from marine environment.</title>
        <authorList>
            <person name="Kim E."/>
            <person name="Yi H."/>
        </authorList>
    </citation>
    <scope>NUCLEOTIDE SEQUENCE [LARGE SCALE GENOMIC DNA]</scope>
    <source>
        <strain evidence="2 3">LPB0136</strain>
    </source>
</reference>
<dbReference type="Proteomes" id="UP000181898">
    <property type="component" value="Chromosome"/>
</dbReference>
<evidence type="ECO:0000256" key="1">
    <source>
        <dbReference type="SAM" id="Phobius"/>
    </source>
</evidence>
<proteinExistence type="predicted"/>
<dbReference type="Pfam" id="PF19992">
    <property type="entry name" value="DUF6427"/>
    <property type="match status" value="1"/>
</dbReference>
<keyword evidence="1" id="KW-0812">Transmembrane</keyword>
<feature type="transmembrane region" description="Helical" evidence="1">
    <location>
        <begin position="43"/>
        <end position="63"/>
    </location>
</feature>
<sequence length="308" mass="35883">MLANFFAKSKPITFVVLGLLFVVYLFLALFTGFDISFYFKNSIFSYFTFAVLLLLTFFFQNFIVVKNNLTFGNSYAFLFFILCLGLFPSSFLDEKTLIVNLLLLLFLRKVYSLQSSKNIFKKLFDGGLWLGISFLIEPFTLIFTLLLYGAIFIHKKTSLQTLLIPVVGFLTPLFLYFTYCFWNDSTEAFCNLFNWFTSYDFENYRALIYIFPLCVICVLSLISVFMKTPKILSVKNTFRKSWLLMILNLFITILFILILKEHNGSEFLYLLFPIAIILANGLELVEKTLIKEVLITLFFLCSLVVYFL</sequence>
<gene>
    <name evidence="2" type="ORF">LPB136_10055</name>
</gene>
<feature type="transmembrane region" description="Helical" evidence="1">
    <location>
        <begin position="206"/>
        <end position="226"/>
    </location>
</feature>
<feature type="transmembrane region" description="Helical" evidence="1">
    <location>
        <begin position="97"/>
        <end position="114"/>
    </location>
</feature>
<dbReference type="EMBL" id="CP018155">
    <property type="protein sequence ID" value="APG65683.1"/>
    <property type="molecule type" value="Genomic_DNA"/>
</dbReference>
<dbReference type="AlphaFoldDB" id="A0A1L3JKR4"/>
<feature type="transmembrane region" description="Helical" evidence="1">
    <location>
        <begin position="162"/>
        <end position="179"/>
    </location>
</feature>
<dbReference type="RefSeq" id="WP_072556207.1">
    <property type="nucleotide sequence ID" value="NZ_CP018155.1"/>
</dbReference>
<organism evidence="2 3">
    <name type="scientific">Tenacibaculum todarodis</name>
    <dbReference type="NCBI Taxonomy" id="1850252"/>
    <lineage>
        <taxon>Bacteria</taxon>
        <taxon>Pseudomonadati</taxon>
        <taxon>Bacteroidota</taxon>
        <taxon>Flavobacteriia</taxon>
        <taxon>Flavobacteriales</taxon>
        <taxon>Flavobacteriaceae</taxon>
        <taxon>Tenacibaculum</taxon>
    </lineage>
</organism>
<feature type="transmembrane region" description="Helical" evidence="1">
    <location>
        <begin position="289"/>
        <end position="307"/>
    </location>
</feature>
<keyword evidence="1" id="KW-1133">Transmembrane helix</keyword>
<keyword evidence="1" id="KW-0472">Membrane</keyword>
<evidence type="ECO:0008006" key="4">
    <source>
        <dbReference type="Google" id="ProtNLM"/>
    </source>
</evidence>
<keyword evidence="3" id="KW-1185">Reference proteome</keyword>
<dbReference type="InterPro" id="IPR045625">
    <property type="entry name" value="DUF6427"/>
</dbReference>
<protein>
    <recommendedName>
        <fullName evidence="4">Beta-carotene 15,15'-monooxygenase</fullName>
    </recommendedName>
</protein>
<dbReference type="STRING" id="1850252.LPB136_10055"/>
<feature type="transmembrane region" description="Helical" evidence="1">
    <location>
        <begin position="75"/>
        <end position="92"/>
    </location>
</feature>
<feature type="transmembrane region" description="Helical" evidence="1">
    <location>
        <begin position="265"/>
        <end position="282"/>
    </location>
</feature>
<accession>A0A1L3JKR4</accession>